<organism evidence="2 3">
    <name type="scientific">Moheibacter stercoris</name>
    <dbReference type="NCBI Taxonomy" id="1628251"/>
    <lineage>
        <taxon>Bacteria</taxon>
        <taxon>Pseudomonadati</taxon>
        <taxon>Bacteroidota</taxon>
        <taxon>Flavobacteriia</taxon>
        <taxon>Flavobacteriales</taxon>
        <taxon>Weeksellaceae</taxon>
        <taxon>Moheibacter</taxon>
    </lineage>
</organism>
<sequence length="136" mass="15930">MILKIVRFLGFIPVFFLVLLLARIVYKIIFYIFDLISLEFINPLWTEIVVSLFAIPTSIYASLHVYPLKNKKIPLFIIGSIIFLIVAFANYLVFVNPFEIEFSIFEKILTVIQCVIYIVCFTYITIELKEDSFEID</sequence>
<protein>
    <submittedName>
        <fullName evidence="2">Uncharacterized protein</fullName>
    </submittedName>
</protein>
<keyword evidence="1" id="KW-0472">Membrane</keyword>
<proteinExistence type="predicted"/>
<keyword evidence="1" id="KW-0812">Transmembrane</keyword>
<gene>
    <name evidence="2" type="ORF">ABID46_002510</name>
</gene>
<comment type="caution">
    <text evidence="2">The sequence shown here is derived from an EMBL/GenBank/DDBJ whole genome shotgun (WGS) entry which is preliminary data.</text>
</comment>
<feature type="transmembrane region" description="Helical" evidence="1">
    <location>
        <begin position="44"/>
        <end position="63"/>
    </location>
</feature>
<evidence type="ECO:0000313" key="2">
    <source>
        <dbReference type="EMBL" id="MET3732919.1"/>
    </source>
</evidence>
<name>A0ABV2LWJ5_9FLAO</name>
<dbReference type="RefSeq" id="WP_354510595.1">
    <property type="nucleotide sequence ID" value="NZ_JBEPMO010000023.1"/>
</dbReference>
<feature type="transmembrane region" description="Helical" evidence="1">
    <location>
        <begin position="12"/>
        <end position="32"/>
    </location>
</feature>
<dbReference type="Proteomes" id="UP001549146">
    <property type="component" value="Unassembled WGS sequence"/>
</dbReference>
<keyword evidence="1" id="KW-1133">Transmembrane helix</keyword>
<keyword evidence="3" id="KW-1185">Reference proteome</keyword>
<feature type="transmembrane region" description="Helical" evidence="1">
    <location>
        <begin position="75"/>
        <end position="96"/>
    </location>
</feature>
<reference evidence="2 3" key="1">
    <citation type="submission" date="2024-06" db="EMBL/GenBank/DDBJ databases">
        <title>Genomic Encyclopedia of Type Strains, Phase IV (KMG-IV): sequencing the most valuable type-strain genomes for metagenomic binning, comparative biology and taxonomic classification.</title>
        <authorList>
            <person name="Goeker M."/>
        </authorList>
    </citation>
    <scope>NUCLEOTIDE SEQUENCE [LARGE SCALE GENOMIC DNA]</scope>
    <source>
        <strain evidence="2 3">DSM 29388</strain>
    </source>
</reference>
<feature type="transmembrane region" description="Helical" evidence="1">
    <location>
        <begin position="108"/>
        <end position="126"/>
    </location>
</feature>
<dbReference type="EMBL" id="JBEPMO010000023">
    <property type="protein sequence ID" value="MET3732919.1"/>
    <property type="molecule type" value="Genomic_DNA"/>
</dbReference>
<accession>A0ABV2LWJ5</accession>
<evidence type="ECO:0000256" key="1">
    <source>
        <dbReference type="SAM" id="Phobius"/>
    </source>
</evidence>
<evidence type="ECO:0000313" key="3">
    <source>
        <dbReference type="Proteomes" id="UP001549146"/>
    </source>
</evidence>